<dbReference type="OrthoDB" id="269227at2759"/>
<dbReference type="Pfam" id="PF00732">
    <property type="entry name" value="GMC_oxred_N"/>
    <property type="match status" value="1"/>
</dbReference>
<keyword evidence="7" id="KW-1185">Reference proteome</keyword>
<dbReference type="EMBL" id="GL630006">
    <property type="protein sequence ID" value="EFW98608.1"/>
    <property type="molecule type" value="Genomic_DNA"/>
</dbReference>
<dbReference type="Gene3D" id="3.30.560.10">
    <property type="entry name" value="Glucose Oxidase, domain 3"/>
    <property type="match status" value="1"/>
</dbReference>
<dbReference type="HOGENOM" id="CLU_002865_6_3_1"/>
<dbReference type="InParanoid" id="F0XV34"/>
<dbReference type="GeneID" id="25977674"/>
<dbReference type="Proteomes" id="UP000007796">
    <property type="component" value="Unassembled WGS sequence"/>
</dbReference>
<dbReference type="Gene3D" id="3.50.50.60">
    <property type="entry name" value="FAD/NAD(P)-binding domain"/>
    <property type="match status" value="1"/>
</dbReference>
<organism evidence="7">
    <name type="scientific">Grosmannia clavigera (strain kw1407 / UAMH 11150)</name>
    <name type="common">Blue stain fungus</name>
    <name type="synonym">Graphiocladiella clavigera</name>
    <dbReference type="NCBI Taxonomy" id="655863"/>
    <lineage>
        <taxon>Eukaryota</taxon>
        <taxon>Fungi</taxon>
        <taxon>Dikarya</taxon>
        <taxon>Ascomycota</taxon>
        <taxon>Pezizomycotina</taxon>
        <taxon>Sordariomycetes</taxon>
        <taxon>Sordariomycetidae</taxon>
        <taxon>Ophiostomatales</taxon>
        <taxon>Ophiostomataceae</taxon>
        <taxon>Leptographium</taxon>
    </lineage>
</organism>
<feature type="domain" description="Glucose-methanol-choline oxidoreductase N-terminal" evidence="4">
    <location>
        <begin position="12"/>
        <end position="326"/>
    </location>
</feature>
<sequence>MDAFSAVNGKTFDYIVAGGGTSGCIIASILAQQLPDCSVLVVEAGPDDSADPDNLVPGLTKPKFMSKEGNWLYKTAPQTALGGREIIYPRGRGLGGCSANNFLGWVKGPKADWDAWAAMAGDPWWAWDNVKTVFKAMEDFDSRCPAGMEKYVQPTPGVHGKGGPVGVSYGATWLPIVPYCLDAFEQAGYERNLDHNDGDALGYSVVQFSAQDGVRVTSTTAYLNEQRRQALPNLTILTSSLCSRVLFEDTRAVGVEIVLARATTAAEKQQTVTVSSRSDVIVSGGTFQSAQLLLLSGVGPAADLARLDIPVVADLAPVGQHIRDHSAFACEYVIEPSIGGHNEVLRSPAKLAAAKAEYAASKTGPLAIYGVSAAVSFPRLPAVLQSAELGRADTAVQQFLAEPSRPSTEIWLHSGPLFYDGPCPPDANVLAIEGLCQNCLSEGSLTLRSRDPRDLPVVDPHYAEHELDMRVAIETVREILRVAKTPALAGIIRAPLLLPASESEADITTFVRQNLSQGFHSMGSCVMGPKDDPRTVVTSDFRVVGLSGLRVADMSVCPVLTCNHTQVNAYLIGIRCAEVIVADALRAPKLARL</sequence>
<dbReference type="AlphaFoldDB" id="F0XV34"/>
<evidence type="ECO:0000259" key="5">
    <source>
        <dbReference type="Pfam" id="PF05199"/>
    </source>
</evidence>
<evidence type="ECO:0000313" key="7">
    <source>
        <dbReference type="Proteomes" id="UP000007796"/>
    </source>
</evidence>
<evidence type="ECO:0000313" key="6">
    <source>
        <dbReference type="EMBL" id="EFW98608.1"/>
    </source>
</evidence>
<dbReference type="InterPro" id="IPR007867">
    <property type="entry name" value="GMC_OxRtase_C"/>
</dbReference>
<dbReference type="PANTHER" id="PTHR11552">
    <property type="entry name" value="GLUCOSE-METHANOL-CHOLINE GMC OXIDOREDUCTASE"/>
    <property type="match status" value="1"/>
</dbReference>
<dbReference type="eggNOG" id="KOG1238">
    <property type="taxonomic scope" value="Eukaryota"/>
</dbReference>
<evidence type="ECO:0000259" key="4">
    <source>
        <dbReference type="Pfam" id="PF00732"/>
    </source>
</evidence>
<comment type="similarity">
    <text evidence="1">Belongs to the GMC oxidoreductase family.</text>
</comment>
<dbReference type="InterPro" id="IPR000172">
    <property type="entry name" value="GMC_OxRdtase_N"/>
</dbReference>
<dbReference type="GO" id="GO:0050660">
    <property type="term" value="F:flavin adenine dinucleotide binding"/>
    <property type="evidence" value="ECO:0007669"/>
    <property type="project" value="InterPro"/>
</dbReference>
<dbReference type="PANTHER" id="PTHR11552:SF134">
    <property type="entry name" value="GLUCOSE-METHANOL-CHOLINE OXIDOREDUCTASE N-TERMINAL DOMAIN-CONTAINING PROTEIN"/>
    <property type="match status" value="1"/>
</dbReference>
<proteinExistence type="inferred from homology"/>
<dbReference type="PIRSF" id="PIRSF000137">
    <property type="entry name" value="Alcohol_oxidase"/>
    <property type="match status" value="1"/>
</dbReference>
<feature type="active site" description="Proton acceptor" evidence="2">
    <location>
        <position position="564"/>
    </location>
</feature>
<dbReference type="GO" id="GO:0016614">
    <property type="term" value="F:oxidoreductase activity, acting on CH-OH group of donors"/>
    <property type="evidence" value="ECO:0007669"/>
    <property type="project" value="InterPro"/>
</dbReference>
<reference evidence="6 7" key="1">
    <citation type="journal article" date="2011" name="Proc. Natl. Acad. Sci. U.S.A.">
        <title>Genome and transcriptome analyses of the mountain pine beetle-fungal symbiont Grosmannia clavigera, a lodgepole pine pathogen.</title>
        <authorList>
            <person name="DiGuistini S."/>
            <person name="Wang Y."/>
            <person name="Liao N.Y."/>
            <person name="Taylor G."/>
            <person name="Tanguay P."/>
            <person name="Feau N."/>
            <person name="Henrissat B."/>
            <person name="Chan S.K."/>
            <person name="Hesse-Orce U."/>
            <person name="Alamouti S.M."/>
            <person name="Tsui C.K.M."/>
            <person name="Docking R.T."/>
            <person name="Levasseur A."/>
            <person name="Haridas S."/>
            <person name="Robertson G."/>
            <person name="Birol I."/>
            <person name="Holt R.A."/>
            <person name="Marra M.A."/>
            <person name="Hamelin R.C."/>
            <person name="Hirst M."/>
            <person name="Jones S.J.M."/>
            <person name="Bohlmann J."/>
            <person name="Breuil C."/>
        </authorList>
    </citation>
    <scope>NUCLEOTIDE SEQUENCE [LARGE SCALE GENOMIC DNA]</scope>
    <source>
        <strain evidence="7">kw1407 / UAMH 11150</strain>
    </source>
</reference>
<dbReference type="STRING" id="655863.F0XV34"/>
<feature type="active site" description="Proton donor" evidence="2">
    <location>
        <position position="520"/>
    </location>
</feature>
<feature type="domain" description="Glucose-methanol-choline oxidoreductase C-terminal" evidence="5">
    <location>
        <begin position="441"/>
        <end position="573"/>
    </location>
</feature>
<dbReference type="RefSeq" id="XP_014168091.1">
    <property type="nucleotide sequence ID" value="XM_014312616.1"/>
</dbReference>
<evidence type="ECO:0000256" key="1">
    <source>
        <dbReference type="ARBA" id="ARBA00010790"/>
    </source>
</evidence>
<dbReference type="InterPro" id="IPR036188">
    <property type="entry name" value="FAD/NAD-bd_sf"/>
</dbReference>
<dbReference type="SUPFAM" id="SSF54373">
    <property type="entry name" value="FAD-linked reductases, C-terminal domain"/>
    <property type="match status" value="1"/>
</dbReference>
<keyword evidence="3" id="KW-0285">Flavoprotein</keyword>
<dbReference type="SUPFAM" id="SSF51905">
    <property type="entry name" value="FAD/NAD(P)-binding domain"/>
    <property type="match status" value="1"/>
</dbReference>
<evidence type="ECO:0000256" key="2">
    <source>
        <dbReference type="PIRSR" id="PIRSR000137-1"/>
    </source>
</evidence>
<gene>
    <name evidence="6" type="ORF">CMQ_4460</name>
</gene>
<dbReference type="Pfam" id="PF05199">
    <property type="entry name" value="GMC_oxred_C"/>
    <property type="match status" value="1"/>
</dbReference>
<accession>F0XV34</accession>
<evidence type="ECO:0000256" key="3">
    <source>
        <dbReference type="PIRSR" id="PIRSR000137-2"/>
    </source>
</evidence>
<feature type="binding site" evidence="3">
    <location>
        <begin position="21"/>
        <end position="22"/>
    </location>
    <ligand>
        <name>FAD</name>
        <dbReference type="ChEBI" id="CHEBI:57692"/>
    </ligand>
</feature>
<name>F0XV34_GROCL</name>
<protein>
    <submittedName>
        <fullName evidence="6">Glucose-methanol-choline oxidoreductase</fullName>
    </submittedName>
</protein>
<dbReference type="InterPro" id="IPR012132">
    <property type="entry name" value="GMC_OxRdtase"/>
</dbReference>
<comment type="cofactor">
    <cofactor evidence="3">
        <name>FAD</name>
        <dbReference type="ChEBI" id="CHEBI:57692"/>
    </cofactor>
</comment>
<keyword evidence="3" id="KW-0274">FAD</keyword>